<gene>
    <name evidence="2" type="ORF">Pfra01_001905100</name>
</gene>
<keyword evidence="3" id="KW-1185">Reference proteome</keyword>
<sequence>MDDSRHRPRISLAEISLSEMMTKLQICESKYGRSECSTSRDVHRCFEGSSSEDVEDRSTDDDKSGSDYADPYHFDELRRVATANDAESRTEAIGTYGRSENRSRRGDFPNRSSTVTHATKAQPNGTVSMNRVRHAGELTTLPTTATSVVNGVSKCMMSASVKLSRP</sequence>
<feature type="compositionally biased region" description="Polar residues" evidence="1">
    <location>
        <begin position="110"/>
        <end position="124"/>
    </location>
</feature>
<name>A0A9W6XWU1_9STRA</name>
<evidence type="ECO:0000313" key="3">
    <source>
        <dbReference type="Proteomes" id="UP001165121"/>
    </source>
</evidence>
<dbReference type="Proteomes" id="UP001165121">
    <property type="component" value="Unassembled WGS sequence"/>
</dbReference>
<dbReference type="EMBL" id="BSXT01002414">
    <property type="protein sequence ID" value="GMF48836.1"/>
    <property type="molecule type" value="Genomic_DNA"/>
</dbReference>
<feature type="region of interest" description="Disordered" evidence="1">
    <location>
        <begin position="31"/>
        <end position="124"/>
    </location>
</feature>
<reference evidence="2" key="1">
    <citation type="submission" date="2023-04" db="EMBL/GenBank/DDBJ databases">
        <title>Phytophthora fragariaefolia NBRC 109709.</title>
        <authorList>
            <person name="Ichikawa N."/>
            <person name="Sato H."/>
            <person name="Tonouchi N."/>
        </authorList>
    </citation>
    <scope>NUCLEOTIDE SEQUENCE</scope>
    <source>
        <strain evidence="2">NBRC 109709</strain>
    </source>
</reference>
<protein>
    <submittedName>
        <fullName evidence="2">Unnamed protein product</fullName>
    </submittedName>
</protein>
<feature type="compositionally biased region" description="Basic and acidic residues" evidence="1">
    <location>
        <begin position="31"/>
        <end position="46"/>
    </location>
</feature>
<proteinExistence type="predicted"/>
<comment type="caution">
    <text evidence="2">The sequence shown here is derived from an EMBL/GenBank/DDBJ whole genome shotgun (WGS) entry which is preliminary data.</text>
</comment>
<accession>A0A9W6XWU1</accession>
<organism evidence="2 3">
    <name type="scientific">Phytophthora fragariaefolia</name>
    <dbReference type="NCBI Taxonomy" id="1490495"/>
    <lineage>
        <taxon>Eukaryota</taxon>
        <taxon>Sar</taxon>
        <taxon>Stramenopiles</taxon>
        <taxon>Oomycota</taxon>
        <taxon>Peronosporomycetes</taxon>
        <taxon>Peronosporales</taxon>
        <taxon>Peronosporaceae</taxon>
        <taxon>Phytophthora</taxon>
    </lineage>
</organism>
<dbReference type="OrthoDB" id="128282at2759"/>
<feature type="compositionally biased region" description="Basic and acidic residues" evidence="1">
    <location>
        <begin position="56"/>
        <end position="79"/>
    </location>
</feature>
<feature type="compositionally biased region" description="Basic and acidic residues" evidence="1">
    <location>
        <begin position="99"/>
        <end position="108"/>
    </location>
</feature>
<dbReference type="AlphaFoldDB" id="A0A9W6XWU1"/>
<evidence type="ECO:0000313" key="2">
    <source>
        <dbReference type="EMBL" id="GMF48836.1"/>
    </source>
</evidence>
<evidence type="ECO:0000256" key="1">
    <source>
        <dbReference type="SAM" id="MobiDB-lite"/>
    </source>
</evidence>